<accession>A0A368Z753</accession>
<dbReference type="Pfam" id="PF15604">
    <property type="entry name" value="Ntox15"/>
    <property type="match status" value="1"/>
</dbReference>
<keyword evidence="2" id="KW-0472">Membrane</keyword>
<evidence type="ECO:0000256" key="1">
    <source>
        <dbReference type="SAM" id="MobiDB-lite"/>
    </source>
</evidence>
<dbReference type="Proteomes" id="UP000253345">
    <property type="component" value="Unassembled WGS sequence"/>
</dbReference>
<evidence type="ECO:0000259" key="3">
    <source>
        <dbReference type="Pfam" id="PF15604"/>
    </source>
</evidence>
<feature type="transmembrane region" description="Helical" evidence="2">
    <location>
        <begin position="279"/>
        <end position="299"/>
    </location>
</feature>
<reference evidence="4 5" key="1">
    <citation type="submission" date="2018-07" db="EMBL/GenBank/DDBJ databases">
        <title>Genomic Encyclopedia of Type Strains, Phase III (KMG-III): the genomes of soil and plant-associated and newly described type strains.</title>
        <authorList>
            <person name="Whitman W."/>
        </authorList>
    </citation>
    <scope>NUCLEOTIDE SEQUENCE [LARGE SCALE GENOMIC DNA]</scope>
    <source>
        <strain evidence="4 5">CECT 8525</strain>
    </source>
</reference>
<dbReference type="OrthoDB" id="7766386at2"/>
<evidence type="ECO:0000313" key="4">
    <source>
        <dbReference type="EMBL" id="RCW88300.1"/>
    </source>
</evidence>
<gene>
    <name evidence="4" type="ORF">DFP89_102230</name>
</gene>
<organism evidence="4 5">
    <name type="scientific">Paracoccus lutimaris</name>
    <dbReference type="NCBI Taxonomy" id="1490030"/>
    <lineage>
        <taxon>Bacteria</taxon>
        <taxon>Pseudomonadati</taxon>
        <taxon>Pseudomonadota</taxon>
        <taxon>Alphaproteobacteria</taxon>
        <taxon>Rhodobacterales</taxon>
        <taxon>Paracoccaceae</taxon>
        <taxon>Paracoccus</taxon>
    </lineage>
</organism>
<keyword evidence="2" id="KW-1133">Transmembrane helix</keyword>
<evidence type="ECO:0000313" key="5">
    <source>
        <dbReference type="Proteomes" id="UP000253345"/>
    </source>
</evidence>
<sequence length="566" mass="61836">MSPRQPPNPSAISQRSERSAYAEATPATGVVAPCMGPVMVCANYDDRWRTPVTMSPLRITDMNGKVVLDGGARTLGLPSFGMQDGQAISGVRPQLGTFTFNAATRGPASIALVGDPSADQQIKALEAQIIEDLRAFATSMETALQPWINEWNDQGWMGVVKTFFESARNGISQWWDGEGEFWAAVWDWLSKLPEVAEDAWDSLSSTTKALWENRARITELLEALSQGAVNSFEACIEALKNALAKLPGLEEIAETFRQLVDESAEWVGAMIEMMRNTRVLDVLGGTVVGIVMTLTPNFWADIVGTVGGYLIPEIILAAIFAVLTYFTAGTAGGLLAARLTKFTTSVVTKLKAAGKAGKAALKIFEFLTQLTQKMLDLIKALKRKIEEAVESATDVLTRITRRAGRRIEPAADLPCFKKPFGVSDKQFDDQLREQEAAINNSDLSELIRRRDMVKNQGTKALRDADAQRTARTEWINARAAEIMEGGQHSRRKAVELAQNEASKLDATHVLDIVAGGDPSAISGLQDSSVNRSIGRQWRDRVGSLDDALAHQKGKGYDKAHVKLKRC</sequence>
<keyword evidence="2" id="KW-0812">Transmembrane</keyword>
<dbReference type="AlphaFoldDB" id="A0A368Z753"/>
<feature type="region of interest" description="Disordered" evidence="1">
    <location>
        <begin position="1"/>
        <end position="23"/>
    </location>
</feature>
<feature type="transmembrane region" description="Helical" evidence="2">
    <location>
        <begin position="314"/>
        <end position="337"/>
    </location>
</feature>
<dbReference type="InterPro" id="IPR028949">
    <property type="entry name" value="Ntox15"/>
</dbReference>
<name>A0A368Z753_9RHOB</name>
<comment type="caution">
    <text evidence="4">The sequence shown here is derived from an EMBL/GenBank/DDBJ whole genome shotgun (WGS) entry which is preliminary data.</text>
</comment>
<dbReference type="RefSeq" id="WP_114348025.1">
    <property type="nucleotide sequence ID" value="NZ_QPJL01000002.1"/>
</dbReference>
<feature type="domain" description="Novel toxin 15" evidence="3">
    <location>
        <begin position="425"/>
        <end position="566"/>
    </location>
</feature>
<keyword evidence="5" id="KW-1185">Reference proteome</keyword>
<proteinExistence type="predicted"/>
<evidence type="ECO:0000256" key="2">
    <source>
        <dbReference type="SAM" id="Phobius"/>
    </source>
</evidence>
<protein>
    <submittedName>
        <fullName evidence="4">Putative RNase toxin 15 of polymorphic toxin system</fullName>
    </submittedName>
</protein>
<dbReference type="EMBL" id="QPJL01000002">
    <property type="protein sequence ID" value="RCW88300.1"/>
    <property type="molecule type" value="Genomic_DNA"/>
</dbReference>